<dbReference type="Gene3D" id="1.10.630.10">
    <property type="entry name" value="Cytochrome P450"/>
    <property type="match status" value="1"/>
</dbReference>
<dbReference type="SUPFAM" id="SSF48264">
    <property type="entry name" value="Cytochrome P450"/>
    <property type="match status" value="1"/>
</dbReference>
<dbReference type="GO" id="GO:0016705">
    <property type="term" value="F:oxidoreductase activity, acting on paired donors, with incorporation or reduction of molecular oxygen"/>
    <property type="evidence" value="ECO:0007669"/>
    <property type="project" value="InterPro"/>
</dbReference>
<dbReference type="Proteomes" id="UP000295146">
    <property type="component" value="Unassembled WGS sequence"/>
</dbReference>
<comment type="caution">
    <text evidence="3">The sequence shown here is derived from an EMBL/GenBank/DDBJ whole genome shotgun (WGS) entry which is preliminary data.</text>
</comment>
<dbReference type="GO" id="GO:0020037">
    <property type="term" value="F:heme binding"/>
    <property type="evidence" value="ECO:0007669"/>
    <property type="project" value="InterPro"/>
</dbReference>
<dbReference type="PANTHER" id="PTHR46696">
    <property type="entry name" value="P450, PUTATIVE (EUROFUNG)-RELATED"/>
    <property type="match status" value="1"/>
</dbReference>
<sequence>MSGCPARYDAALGYWVVDDPALAREVLLDPETFRPDNAVLAHTPLSVKALRVLSGVGFALPPTLANNAGESHRPIRAAVARFFSPARVAAVEPLARELTSVRVAGAAARLMDGEEVDLVQAIAAEPPALVLLQLLGLADVDVPSLKAWSLDSLELFWGRPDEDRQLELAHSAAEFYAWLRTRTAAARLQPADDLFGALVALGLTDEEVCAVGYFLLIAGQETTTQLISTTFHHSLTHPSTPPPELSRRSAPAEAVARSAPDEASGRSAPAEAVARSAPDEASGRSAPGEVGGRSTPAEAIGRSAPGRAERIVEATLRETSSVPTWRRVTSRPATVGDVALPAGVPVLLGLSGHGGPADLAFGVGIHRCLGAGLARLEARVALECAQDLLAGVRLTEEPPMIELLSFRAPKRLLVVTDGNTRDN</sequence>
<accession>A0A4V3GF85</accession>
<feature type="region of interest" description="Disordered" evidence="2">
    <location>
        <begin position="233"/>
        <end position="308"/>
    </location>
</feature>
<dbReference type="RefSeq" id="WP_134107353.1">
    <property type="nucleotide sequence ID" value="NZ_SODP01000003.1"/>
</dbReference>
<dbReference type="GO" id="GO:0004497">
    <property type="term" value="F:monooxygenase activity"/>
    <property type="evidence" value="ECO:0007669"/>
    <property type="project" value="InterPro"/>
</dbReference>
<evidence type="ECO:0000256" key="2">
    <source>
        <dbReference type="SAM" id="MobiDB-lite"/>
    </source>
</evidence>
<dbReference type="OrthoDB" id="502624at2"/>
<reference evidence="3 4" key="1">
    <citation type="submission" date="2019-03" db="EMBL/GenBank/DDBJ databases">
        <title>Genomic Encyclopedia of Type Strains, Phase III (KMG-III): the genomes of soil and plant-associated and newly described type strains.</title>
        <authorList>
            <person name="Whitman W."/>
        </authorList>
    </citation>
    <scope>NUCLEOTIDE SEQUENCE [LARGE SCALE GENOMIC DNA]</scope>
    <source>
        <strain evidence="3 4">VKM Ac-2573</strain>
    </source>
</reference>
<evidence type="ECO:0000313" key="4">
    <source>
        <dbReference type="Proteomes" id="UP000295146"/>
    </source>
</evidence>
<comment type="similarity">
    <text evidence="1">Belongs to the cytochrome P450 family.</text>
</comment>
<dbReference type="AlphaFoldDB" id="A0A4V3GF85"/>
<gene>
    <name evidence="3" type="ORF">EV653_5874</name>
</gene>
<evidence type="ECO:0000256" key="1">
    <source>
        <dbReference type="ARBA" id="ARBA00010617"/>
    </source>
</evidence>
<dbReference type="PROSITE" id="PS00086">
    <property type="entry name" value="CYTOCHROME_P450"/>
    <property type="match status" value="1"/>
</dbReference>
<evidence type="ECO:0000313" key="3">
    <source>
        <dbReference type="EMBL" id="TDW65859.1"/>
    </source>
</evidence>
<name>A0A4V3GF85_9ACTN</name>
<dbReference type="PRINTS" id="PR00359">
    <property type="entry name" value="BP450"/>
</dbReference>
<dbReference type="InterPro" id="IPR036396">
    <property type="entry name" value="Cyt_P450_sf"/>
</dbReference>
<organism evidence="3 4">
    <name type="scientific">Kribbella pratensis</name>
    <dbReference type="NCBI Taxonomy" id="2512112"/>
    <lineage>
        <taxon>Bacteria</taxon>
        <taxon>Bacillati</taxon>
        <taxon>Actinomycetota</taxon>
        <taxon>Actinomycetes</taxon>
        <taxon>Propionibacteriales</taxon>
        <taxon>Kribbellaceae</taxon>
        <taxon>Kribbella</taxon>
    </lineage>
</organism>
<dbReference type="InterPro" id="IPR017972">
    <property type="entry name" value="Cyt_P450_CS"/>
</dbReference>
<dbReference type="InterPro" id="IPR002397">
    <property type="entry name" value="Cyt_P450_B"/>
</dbReference>
<proteinExistence type="inferred from homology"/>
<dbReference type="PANTHER" id="PTHR46696:SF4">
    <property type="entry name" value="BIOTIN BIOSYNTHESIS CYTOCHROME P450"/>
    <property type="match status" value="1"/>
</dbReference>
<protein>
    <submittedName>
        <fullName evidence="3">Cytochrome P450</fullName>
    </submittedName>
</protein>
<dbReference type="EMBL" id="SODP01000003">
    <property type="protein sequence ID" value="TDW65859.1"/>
    <property type="molecule type" value="Genomic_DNA"/>
</dbReference>
<keyword evidence="4" id="KW-1185">Reference proteome</keyword>
<dbReference type="GO" id="GO:0005506">
    <property type="term" value="F:iron ion binding"/>
    <property type="evidence" value="ECO:0007669"/>
    <property type="project" value="InterPro"/>
</dbReference>